<evidence type="ECO:0000256" key="3">
    <source>
        <dbReference type="SAM" id="MobiDB-lite"/>
    </source>
</evidence>
<dbReference type="AlphaFoldDB" id="A0A1Y2CRS0"/>
<accession>A0A1Y2CRS0</accession>
<feature type="compositionally biased region" description="Low complexity" evidence="3">
    <location>
        <begin position="364"/>
        <end position="377"/>
    </location>
</feature>
<evidence type="ECO:0000256" key="1">
    <source>
        <dbReference type="ARBA" id="ARBA00022669"/>
    </source>
</evidence>
<dbReference type="Gene3D" id="3.30.60.10">
    <property type="entry name" value="Endochitinase-like"/>
    <property type="match status" value="1"/>
</dbReference>
<feature type="compositionally biased region" description="Basic and acidic residues" evidence="3">
    <location>
        <begin position="383"/>
        <end position="398"/>
    </location>
</feature>
<dbReference type="EMBL" id="MCOG01000099">
    <property type="protein sequence ID" value="ORY49702.1"/>
    <property type="molecule type" value="Genomic_DNA"/>
</dbReference>
<dbReference type="CDD" id="cd00035">
    <property type="entry name" value="ChtBD1"/>
    <property type="match status" value="1"/>
</dbReference>
<comment type="caution">
    <text evidence="6">The sequence shown here is derived from an EMBL/GenBank/DDBJ whole genome shotgun (WGS) entry which is preliminary data.</text>
</comment>
<dbReference type="InterPro" id="IPR036861">
    <property type="entry name" value="Endochitinase-like_sf"/>
</dbReference>
<feature type="region of interest" description="Disordered" evidence="3">
    <location>
        <begin position="97"/>
        <end position="228"/>
    </location>
</feature>
<feature type="compositionally biased region" description="Low complexity" evidence="3">
    <location>
        <begin position="216"/>
        <end position="228"/>
    </location>
</feature>
<dbReference type="SUPFAM" id="SSF57016">
    <property type="entry name" value="Plant lectins/antimicrobial peptides"/>
    <property type="match status" value="1"/>
</dbReference>
<keyword evidence="4" id="KW-0732">Signal</keyword>
<gene>
    <name evidence="6" type="ORF">LY90DRAFT_295938</name>
</gene>
<feature type="chain" id="PRO_5012124116" description="Chitin-binding type-1 domain-containing protein" evidence="4">
    <location>
        <begin position="21"/>
        <end position="682"/>
    </location>
</feature>
<feature type="compositionally biased region" description="Acidic residues" evidence="3">
    <location>
        <begin position="350"/>
        <end position="363"/>
    </location>
</feature>
<dbReference type="Pfam" id="PF00187">
    <property type="entry name" value="Chitin_bind_1"/>
    <property type="match status" value="1"/>
</dbReference>
<sequence>MIQNVLYYFVTILLLTFASAKECGKGYGSCPNNQCCSKYGYCGKSEEYCGSGCQSEFGRCGGDVIVDNAIVVDQSNTKDRNEIIDSAEVIEVKKSTRINTTKKRSSSTTSKKRTTTTTKKRTTTTSKKRTTTTSKKRTTTTSKKRTTTTSKKRTTTTTKKRTTTTTKKRTTSTTSKRRISSTTSKRSTTSTTSKRRTTSTTKKRRTTSTTKKRRTSSTIEKSSSSIKRTLSTIKSTLSSTKKRTLTIKRKTIIVTKKRKSSNSSKVVPITSSKKHKSATSIIAITTTTTTKNIPTTKQLPTTAVDAVSTPSNIEDISTSIVSTTSKAVPTATSEEDSSSTTIASNTTSETIEEEENPLEEENETTTTITTKSSTSDSVPTHGHSHEHSHNHSHNHSHDQFHGYPNGCSFKTIAHLFNAFFFGDFTGFNSDIQGRLAAKGTVDISGGFHNGAFNFDPFTHNKLIAHYHKDDKTKENIPYTIVAGDVLFHDNGEILNGGVAYQNKVKLPSYIKEALERQNYPIKKSSFIDFEKEKQSIIAHSKELGAMKENTKAREENGKLIIDLVPGQKMYVIKITDLSKYWDIQVHENNVDLEGVTMIFNLVSDNVVFTNFDISGLKKYASRILWNASNASKVKIQNFRVQGSLLAPNADIEGNNGNIQGQIIGKSFKGNLQIDWVPFNGFN</sequence>
<feature type="compositionally biased region" description="Basic residues" evidence="3">
    <location>
        <begin position="193"/>
        <end position="215"/>
    </location>
</feature>
<dbReference type="Proteomes" id="UP000193920">
    <property type="component" value="Unassembled WGS sequence"/>
</dbReference>
<feature type="compositionally biased region" description="Low complexity" evidence="3">
    <location>
        <begin position="338"/>
        <end position="349"/>
    </location>
</feature>
<dbReference type="PROSITE" id="PS50941">
    <property type="entry name" value="CHIT_BIND_I_2"/>
    <property type="match status" value="1"/>
</dbReference>
<organism evidence="6 7">
    <name type="scientific">Neocallimastix californiae</name>
    <dbReference type="NCBI Taxonomy" id="1754190"/>
    <lineage>
        <taxon>Eukaryota</taxon>
        <taxon>Fungi</taxon>
        <taxon>Fungi incertae sedis</taxon>
        <taxon>Chytridiomycota</taxon>
        <taxon>Chytridiomycota incertae sedis</taxon>
        <taxon>Neocallimastigomycetes</taxon>
        <taxon>Neocallimastigales</taxon>
        <taxon>Neocallimastigaceae</taxon>
        <taxon>Neocallimastix</taxon>
    </lineage>
</organism>
<feature type="disulfide bond" evidence="2">
    <location>
        <begin position="35"/>
        <end position="49"/>
    </location>
</feature>
<feature type="region of interest" description="Disordered" evidence="3">
    <location>
        <begin position="322"/>
        <end position="398"/>
    </location>
</feature>
<comment type="caution">
    <text evidence="2">Lacks conserved residue(s) required for the propagation of feature annotation.</text>
</comment>
<keyword evidence="7" id="KW-1185">Reference proteome</keyword>
<keyword evidence="1 2" id="KW-0147">Chitin-binding</keyword>
<keyword evidence="2" id="KW-1015">Disulfide bond</keyword>
<evidence type="ECO:0000256" key="2">
    <source>
        <dbReference type="PROSITE-ProRule" id="PRU00261"/>
    </source>
</evidence>
<name>A0A1Y2CRS0_9FUNG</name>
<dbReference type="OrthoDB" id="2139884at2759"/>
<dbReference type="NCBIfam" id="TIGR04215">
    <property type="entry name" value="choice_anch_A"/>
    <property type="match status" value="1"/>
</dbReference>
<dbReference type="GO" id="GO:0008061">
    <property type="term" value="F:chitin binding"/>
    <property type="evidence" value="ECO:0007669"/>
    <property type="project" value="UniProtKB-UniRule"/>
</dbReference>
<evidence type="ECO:0000313" key="7">
    <source>
        <dbReference type="Proteomes" id="UP000193920"/>
    </source>
</evidence>
<dbReference type="PROSITE" id="PS00026">
    <property type="entry name" value="CHIT_BIND_I_1"/>
    <property type="match status" value="1"/>
</dbReference>
<evidence type="ECO:0000259" key="5">
    <source>
        <dbReference type="PROSITE" id="PS50941"/>
    </source>
</evidence>
<feature type="domain" description="Chitin-binding type-1" evidence="5">
    <location>
        <begin position="20"/>
        <end position="62"/>
    </location>
</feature>
<feature type="disulfide bond" evidence="2">
    <location>
        <begin position="30"/>
        <end position="42"/>
    </location>
</feature>
<protein>
    <recommendedName>
        <fullName evidence="5">Chitin-binding type-1 domain-containing protein</fullName>
    </recommendedName>
</protein>
<dbReference type="Pfam" id="PF20597">
    <property type="entry name" value="pAdhesive_15"/>
    <property type="match status" value="1"/>
</dbReference>
<feature type="compositionally biased region" description="Basic residues" evidence="3">
    <location>
        <begin position="100"/>
        <end position="179"/>
    </location>
</feature>
<proteinExistence type="predicted"/>
<evidence type="ECO:0000256" key="4">
    <source>
        <dbReference type="SAM" id="SignalP"/>
    </source>
</evidence>
<dbReference type="SMART" id="SM00270">
    <property type="entry name" value="ChtBD1"/>
    <property type="match status" value="1"/>
</dbReference>
<reference evidence="6 7" key="1">
    <citation type="submission" date="2016-08" db="EMBL/GenBank/DDBJ databases">
        <title>A Parts List for Fungal Cellulosomes Revealed by Comparative Genomics.</title>
        <authorList>
            <consortium name="DOE Joint Genome Institute"/>
            <person name="Haitjema C.H."/>
            <person name="Gilmore S.P."/>
            <person name="Henske J.K."/>
            <person name="Solomon K.V."/>
            <person name="De Groot R."/>
            <person name="Kuo A."/>
            <person name="Mondo S.J."/>
            <person name="Salamov A.A."/>
            <person name="Labutti K."/>
            <person name="Zhao Z."/>
            <person name="Chiniquy J."/>
            <person name="Barry K."/>
            <person name="Brewer H.M."/>
            <person name="Purvine S.O."/>
            <person name="Wright A.T."/>
            <person name="Boxma B."/>
            <person name="Van Alen T."/>
            <person name="Hackstein J.H."/>
            <person name="Baker S.E."/>
            <person name="Grigoriev I.V."/>
            <person name="O'Malley M.A."/>
        </authorList>
    </citation>
    <scope>NUCLEOTIDE SEQUENCE [LARGE SCALE GENOMIC DNA]</scope>
    <source>
        <strain evidence="6 7">G1</strain>
    </source>
</reference>
<dbReference type="STRING" id="1754190.A0A1Y2CRS0"/>
<evidence type="ECO:0000313" key="6">
    <source>
        <dbReference type="EMBL" id="ORY49702.1"/>
    </source>
</evidence>
<dbReference type="InterPro" id="IPR026588">
    <property type="entry name" value="Choice_anch_A"/>
</dbReference>
<feature type="signal peptide" evidence="4">
    <location>
        <begin position="1"/>
        <end position="20"/>
    </location>
</feature>
<dbReference type="InterPro" id="IPR018371">
    <property type="entry name" value="Chitin-binding_1_CS"/>
</dbReference>
<feature type="compositionally biased region" description="Low complexity" evidence="3">
    <location>
        <begin position="180"/>
        <end position="192"/>
    </location>
</feature>
<dbReference type="InterPro" id="IPR001002">
    <property type="entry name" value="Chitin-bd_1"/>
</dbReference>